<organism evidence="3 4">
    <name type="scientific">Sporosarcina pasteurii</name>
    <name type="common">Bacillus pasteurii</name>
    <dbReference type="NCBI Taxonomy" id="1474"/>
    <lineage>
        <taxon>Bacteria</taxon>
        <taxon>Bacillati</taxon>
        <taxon>Bacillota</taxon>
        <taxon>Bacilli</taxon>
        <taxon>Bacillales</taxon>
        <taxon>Caryophanaceae</taxon>
        <taxon>Sporosarcina</taxon>
    </lineage>
</organism>
<dbReference type="Proteomes" id="UP000254519">
    <property type="component" value="Unassembled WGS sequence"/>
</dbReference>
<dbReference type="Pfam" id="PF04740">
    <property type="entry name" value="LXG"/>
    <property type="match status" value="1"/>
</dbReference>
<protein>
    <submittedName>
        <fullName evidence="3">Bacillus transposase protein</fullName>
    </submittedName>
</protein>
<dbReference type="OrthoDB" id="2991630at2"/>
<dbReference type="AlphaFoldDB" id="A0A380BE13"/>
<gene>
    <name evidence="3" type="ORF">NCTC4822_00594</name>
</gene>
<sequence length="467" mass="50577">MPRLVNEELNDIVDKLSKYGEDVSTKLYEQYKNAVILSKTNHFRGKAGDAFKQYMNVSHINLSQKIINIAAELLEEAKKVQTEFLKYEQSGRGIVGSTTMEGVKNRINGKSGQFLAIDGNANQLLQQASQFIVTTKLSGDDVFHSFDEVVKNLNRRREELSEIDASVSSNLSNLITRVSHLQTQIFELSENFRDKNGIHYSQLNKIPEQPWYSTENNGAFASKAEADPFIHHAGAVRGDEGQWVFGTSDTNYATGTGYLAGASGQYTQDGEDVIAEGEAAMAKGSIEAQTFHELVRGQLSAEVLSAAGSIKRTSDGESAKGNVAYAKGDAKVMLGSENFHGYASAKGEVLTADGHTAFIVPLDPEAPIEVGAFGEASGATAKGQVGITLFGMEESGIQGESVKSPLGLDAEVSIGFQAGGGLLFQSETIYSTDYFYIRANELDVKLKLLAGLDLAVQLPTIHLKRPW</sequence>
<keyword evidence="4" id="KW-1185">Reference proteome</keyword>
<evidence type="ECO:0000313" key="3">
    <source>
        <dbReference type="EMBL" id="SUI99382.1"/>
    </source>
</evidence>
<dbReference type="InterPro" id="IPR006829">
    <property type="entry name" value="LXG_dom"/>
</dbReference>
<evidence type="ECO:0000313" key="4">
    <source>
        <dbReference type="Proteomes" id="UP000254519"/>
    </source>
</evidence>
<reference evidence="3 4" key="1">
    <citation type="submission" date="2018-06" db="EMBL/GenBank/DDBJ databases">
        <authorList>
            <consortium name="Pathogen Informatics"/>
            <person name="Doyle S."/>
        </authorList>
    </citation>
    <scope>NUCLEOTIDE SEQUENCE [LARGE SCALE GENOMIC DNA]</scope>
    <source>
        <strain evidence="4">ATCC 11859 / DSM 33 / NCIB 8841 / NCTC 4822</strain>
    </source>
</reference>
<feature type="domain" description="LXG" evidence="2">
    <location>
        <begin position="1"/>
        <end position="232"/>
    </location>
</feature>
<proteinExistence type="inferred from homology"/>
<dbReference type="RefSeq" id="WP_115360068.1">
    <property type="nucleotide sequence ID" value="NZ_CP038012.1"/>
</dbReference>
<name>A0A380BE13_SPOPA</name>
<evidence type="ECO:0000256" key="1">
    <source>
        <dbReference type="ARBA" id="ARBA00034117"/>
    </source>
</evidence>
<comment type="similarity">
    <text evidence="1">In the N-terminal section; belongs to the LXG family.</text>
</comment>
<accession>A0A380BE13</accession>
<evidence type="ECO:0000259" key="2">
    <source>
        <dbReference type="PROSITE" id="PS51756"/>
    </source>
</evidence>
<dbReference type="EMBL" id="UGYZ01000002">
    <property type="protein sequence ID" value="SUI99382.1"/>
    <property type="molecule type" value="Genomic_DNA"/>
</dbReference>
<dbReference type="PROSITE" id="PS51756">
    <property type="entry name" value="LXG"/>
    <property type="match status" value="1"/>
</dbReference>